<dbReference type="PANTHER" id="PTHR43851:SF3">
    <property type="entry name" value="COENZYME Q8"/>
    <property type="match status" value="1"/>
</dbReference>
<keyword evidence="2" id="KW-0808">Transferase</keyword>
<organism evidence="7 8">
    <name type="scientific">Isoalcanivorax pacificus W11-5</name>
    <dbReference type="NCBI Taxonomy" id="391936"/>
    <lineage>
        <taxon>Bacteria</taxon>
        <taxon>Pseudomonadati</taxon>
        <taxon>Pseudomonadota</taxon>
        <taxon>Gammaproteobacteria</taxon>
        <taxon>Oceanospirillales</taxon>
        <taxon>Alcanivoracaceae</taxon>
        <taxon>Isoalcanivorax</taxon>
    </lineage>
</organism>
<keyword evidence="8" id="KW-1185">Reference proteome</keyword>
<reference evidence="7 8" key="1">
    <citation type="journal article" date="2012" name="J. Bacteriol.">
        <title>Genome sequence of an alkane-degrading bacterium, Alcanivorax pacificus type strain W11-5, isolated from deep sea sediment.</title>
        <authorList>
            <person name="Lai Q."/>
            <person name="Shao Z."/>
        </authorList>
    </citation>
    <scope>NUCLEOTIDE SEQUENCE [LARGE SCALE GENOMIC DNA]</scope>
    <source>
        <strain evidence="7 8">W11-5</strain>
    </source>
</reference>
<dbReference type="OrthoDB" id="9795390at2"/>
<protein>
    <submittedName>
        <fullName evidence="7">ABC1/ AarF family protein</fullName>
    </submittedName>
</protein>
<dbReference type="InterPro" id="IPR011009">
    <property type="entry name" value="Kinase-like_dom_sf"/>
</dbReference>
<evidence type="ECO:0000256" key="5">
    <source>
        <dbReference type="SAM" id="Phobius"/>
    </source>
</evidence>
<gene>
    <name evidence="7" type="ORF">S7S_09170</name>
</gene>
<keyword evidence="5" id="KW-0472">Membrane</keyword>
<dbReference type="KEGG" id="apac:S7S_09170"/>
<keyword evidence="3" id="KW-0547">Nucleotide-binding</keyword>
<dbReference type="STRING" id="391936.S7S_09170"/>
<name>A0A0B4XP38_9GAMM</name>
<dbReference type="SUPFAM" id="SSF56112">
    <property type="entry name" value="Protein kinase-like (PK-like)"/>
    <property type="match status" value="1"/>
</dbReference>
<dbReference type="RefSeq" id="WP_008737746.1">
    <property type="nucleotide sequence ID" value="NZ_CP004387.1"/>
</dbReference>
<dbReference type="Pfam" id="PF03109">
    <property type="entry name" value="ABC1"/>
    <property type="match status" value="1"/>
</dbReference>
<dbReference type="GO" id="GO:0016740">
    <property type="term" value="F:transferase activity"/>
    <property type="evidence" value="ECO:0007669"/>
    <property type="project" value="UniProtKB-KW"/>
</dbReference>
<dbReference type="CDD" id="cd13970">
    <property type="entry name" value="ABC1_ADCK3"/>
    <property type="match status" value="1"/>
</dbReference>
<evidence type="ECO:0000256" key="3">
    <source>
        <dbReference type="ARBA" id="ARBA00022741"/>
    </source>
</evidence>
<keyword evidence="5" id="KW-1133">Transmembrane helix</keyword>
<evidence type="ECO:0000313" key="8">
    <source>
        <dbReference type="Proteomes" id="UP000006764"/>
    </source>
</evidence>
<evidence type="ECO:0000256" key="4">
    <source>
        <dbReference type="ARBA" id="ARBA00022840"/>
    </source>
</evidence>
<comment type="similarity">
    <text evidence="1">Belongs to the protein kinase superfamily. ADCK protein kinase family.</text>
</comment>
<dbReference type="AlphaFoldDB" id="A0A0B4XP38"/>
<sequence length="477" mass="53964">MTRKTVKRVKTGAFERRFSLARAGILAGARYATLTAGTFLTPREQRADRRKAILSSQAQELVHELGKLKGSVVKIGQMMALFGEHFLPEEVTAALHTLENSTTALEWPAIERHLRKELGDIKLSELDIDREPIGAASLGQVHRAVRKSDGAELVLKIQYPGVADAIDSDLRAVVQLLRLSRMVPMTDQFNQWLDEVRAMLSREVDYDLEAYTTRFFRDLLKDDARFVVPEVFATYSTHNILCLSFEHGVSVSDPAVLELSQTRRNFIGRAIMELCCHEVFEWNKMQTDPNFGNYLLRVGDSPEQDQIVLLDFGAIRDFDDEVLGPGREMIRAAWHHDRARLMDALNALGFLGNGTPRKVLDEFSALCFEAIEVLQDPDRHPPPPEVLNEQGEYLWGNSDLPSRIVARASRNALSRHFDVPPKEFIFLARKLLGAYTFLHVIEAEVRGNTILEPFLHMHEEADRALVARKNTESAGRQ</sequence>
<evidence type="ECO:0000256" key="1">
    <source>
        <dbReference type="ARBA" id="ARBA00009670"/>
    </source>
</evidence>
<proteinExistence type="inferred from homology"/>
<dbReference type="EMBL" id="CP004387">
    <property type="protein sequence ID" value="AJD48248.1"/>
    <property type="molecule type" value="Genomic_DNA"/>
</dbReference>
<evidence type="ECO:0000313" key="7">
    <source>
        <dbReference type="EMBL" id="AJD48248.1"/>
    </source>
</evidence>
<dbReference type="HOGENOM" id="CLU_006533_9_3_6"/>
<keyword evidence="4" id="KW-0067">ATP-binding</keyword>
<dbReference type="GO" id="GO:0005524">
    <property type="term" value="F:ATP binding"/>
    <property type="evidence" value="ECO:0007669"/>
    <property type="project" value="UniProtKB-KW"/>
</dbReference>
<feature type="domain" description="ABC1 atypical kinase-like" evidence="6">
    <location>
        <begin position="98"/>
        <end position="342"/>
    </location>
</feature>
<dbReference type="Proteomes" id="UP000006764">
    <property type="component" value="Chromosome"/>
</dbReference>
<dbReference type="GO" id="GO:0006744">
    <property type="term" value="P:ubiquinone biosynthetic process"/>
    <property type="evidence" value="ECO:0007669"/>
    <property type="project" value="TreeGrafter"/>
</dbReference>
<evidence type="ECO:0000256" key="2">
    <source>
        <dbReference type="ARBA" id="ARBA00022679"/>
    </source>
</evidence>
<dbReference type="InterPro" id="IPR051409">
    <property type="entry name" value="Atypical_kinase_ADCK"/>
</dbReference>
<evidence type="ECO:0000259" key="6">
    <source>
        <dbReference type="Pfam" id="PF03109"/>
    </source>
</evidence>
<dbReference type="InterPro" id="IPR034646">
    <property type="entry name" value="ADCK3_dom"/>
</dbReference>
<dbReference type="PANTHER" id="PTHR43851">
    <property type="match status" value="1"/>
</dbReference>
<accession>A0A0B4XP38</accession>
<feature type="transmembrane region" description="Helical" evidence="5">
    <location>
        <begin position="20"/>
        <end position="40"/>
    </location>
</feature>
<dbReference type="InterPro" id="IPR004147">
    <property type="entry name" value="ABC1_dom"/>
</dbReference>
<keyword evidence="5" id="KW-0812">Transmembrane</keyword>